<feature type="compositionally biased region" description="Pro residues" evidence="10">
    <location>
        <begin position="19"/>
        <end position="54"/>
    </location>
</feature>
<reference evidence="11" key="2">
    <citation type="submission" date="2023-05" db="EMBL/GenBank/DDBJ databases">
        <authorList>
            <consortium name="Lawrence Berkeley National Laboratory"/>
            <person name="Steindorff A."/>
            <person name="Hensen N."/>
            <person name="Bonometti L."/>
            <person name="Westerberg I."/>
            <person name="Brannstrom I.O."/>
            <person name="Guillou S."/>
            <person name="Cros-Aarteil S."/>
            <person name="Calhoun S."/>
            <person name="Haridas S."/>
            <person name="Kuo A."/>
            <person name="Mondo S."/>
            <person name="Pangilinan J."/>
            <person name="Riley R."/>
            <person name="Labutti K."/>
            <person name="Andreopoulos B."/>
            <person name="Lipzen A."/>
            <person name="Chen C."/>
            <person name="Yanf M."/>
            <person name="Daum C."/>
            <person name="Ng V."/>
            <person name="Clum A."/>
            <person name="Ohm R."/>
            <person name="Martin F."/>
            <person name="Silar P."/>
            <person name="Natvig D."/>
            <person name="Lalanne C."/>
            <person name="Gautier V."/>
            <person name="Ament-Velasquez S.L."/>
            <person name="Kruys A."/>
            <person name="Hutchinson M.I."/>
            <person name="Powell A.J."/>
            <person name="Barry K."/>
            <person name="Miller A.N."/>
            <person name="Grigoriev I.V."/>
            <person name="Debuchy R."/>
            <person name="Gladieux P."/>
            <person name="Thoren M.H."/>
            <person name="Johannesson H."/>
        </authorList>
    </citation>
    <scope>NUCLEOTIDE SEQUENCE</scope>
    <source>
        <strain evidence="11">PSN243</strain>
    </source>
</reference>
<keyword evidence="6" id="KW-1133">Transmembrane helix</keyword>
<evidence type="ECO:0000256" key="9">
    <source>
        <dbReference type="PIRNR" id="PIRNR007871"/>
    </source>
</evidence>
<dbReference type="EMBL" id="MU865956">
    <property type="protein sequence ID" value="KAK4446573.1"/>
    <property type="molecule type" value="Genomic_DNA"/>
</dbReference>
<dbReference type="GO" id="GO:0033617">
    <property type="term" value="P:mitochondrial respiratory chain complex IV assembly"/>
    <property type="evidence" value="ECO:0007669"/>
    <property type="project" value="InterPro"/>
</dbReference>
<name>A0AAV9GDQ8_9PEZI</name>
<comment type="similarity">
    <text evidence="2 9">Belongs to the COX20 family.</text>
</comment>
<evidence type="ECO:0000256" key="2">
    <source>
        <dbReference type="ARBA" id="ARBA00009575"/>
    </source>
</evidence>
<dbReference type="GO" id="GO:0005743">
    <property type="term" value="C:mitochondrial inner membrane"/>
    <property type="evidence" value="ECO:0007669"/>
    <property type="project" value="UniProtKB-SubCell"/>
</dbReference>
<accession>A0AAV9GDQ8</accession>
<proteinExistence type="inferred from homology"/>
<keyword evidence="8 9" id="KW-0472">Membrane</keyword>
<feature type="compositionally biased region" description="Basic and acidic residues" evidence="10">
    <location>
        <begin position="152"/>
        <end position="174"/>
    </location>
</feature>
<keyword evidence="4" id="KW-0812">Transmembrane</keyword>
<dbReference type="PANTHER" id="PTHR31586:SF1">
    <property type="entry name" value="CYTOCHROME C OXIDASE ASSEMBLY PROTEIN COX20, MITOCHONDRIAL"/>
    <property type="match status" value="1"/>
</dbReference>
<evidence type="ECO:0000256" key="3">
    <source>
        <dbReference type="ARBA" id="ARBA00017689"/>
    </source>
</evidence>
<evidence type="ECO:0000256" key="8">
    <source>
        <dbReference type="ARBA" id="ARBA00023136"/>
    </source>
</evidence>
<feature type="region of interest" description="Disordered" evidence="10">
    <location>
        <begin position="1"/>
        <end position="62"/>
    </location>
</feature>
<evidence type="ECO:0000256" key="6">
    <source>
        <dbReference type="ARBA" id="ARBA00022989"/>
    </source>
</evidence>
<evidence type="ECO:0000313" key="12">
    <source>
        <dbReference type="Proteomes" id="UP001321760"/>
    </source>
</evidence>
<dbReference type="PANTHER" id="PTHR31586">
    <property type="entry name" value="CYTOCHROME C OXIDASE PROTEIN 20"/>
    <property type="match status" value="1"/>
</dbReference>
<reference evidence="11" key="1">
    <citation type="journal article" date="2023" name="Mol. Phylogenet. Evol.">
        <title>Genome-scale phylogeny and comparative genomics of the fungal order Sordariales.</title>
        <authorList>
            <person name="Hensen N."/>
            <person name="Bonometti L."/>
            <person name="Westerberg I."/>
            <person name="Brannstrom I.O."/>
            <person name="Guillou S."/>
            <person name="Cros-Aarteil S."/>
            <person name="Calhoun S."/>
            <person name="Haridas S."/>
            <person name="Kuo A."/>
            <person name="Mondo S."/>
            <person name="Pangilinan J."/>
            <person name="Riley R."/>
            <person name="LaButti K."/>
            <person name="Andreopoulos B."/>
            <person name="Lipzen A."/>
            <person name="Chen C."/>
            <person name="Yan M."/>
            <person name="Daum C."/>
            <person name="Ng V."/>
            <person name="Clum A."/>
            <person name="Steindorff A."/>
            <person name="Ohm R.A."/>
            <person name="Martin F."/>
            <person name="Silar P."/>
            <person name="Natvig D.O."/>
            <person name="Lalanne C."/>
            <person name="Gautier V."/>
            <person name="Ament-Velasquez S.L."/>
            <person name="Kruys A."/>
            <person name="Hutchinson M.I."/>
            <person name="Powell A.J."/>
            <person name="Barry K."/>
            <person name="Miller A.N."/>
            <person name="Grigoriev I.V."/>
            <person name="Debuchy R."/>
            <person name="Gladieux P."/>
            <person name="Hiltunen Thoren M."/>
            <person name="Johannesson H."/>
        </authorList>
    </citation>
    <scope>NUCLEOTIDE SEQUENCE</scope>
    <source>
        <strain evidence="11">PSN243</strain>
    </source>
</reference>
<evidence type="ECO:0000256" key="1">
    <source>
        <dbReference type="ARBA" id="ARBA00004273"/>
    </source>
</evidence>
<comment type="caution">
    <text evidence="11">The sequence shown here is derived from an EMBL/GenBank/DDBJ whole genome shotgun (WGS) entry which is preliminary data.</text>
</comment>
<comment type="function">
    <text evidence="9">Involved in the assembly of the cytochrome c oxidase complex.</text>
</comment>
<evidence type="ECO:0000256" key="4">
    <source>
        <dbReference type="ARBA" id="ARBA00022692"/>
    </source>
</evidence>
<dbReference type="Pfam" id="PF12597">
    <property type="entry name" value="Cox20"/>
    <property type="match status" value="1"/>
</dbReference>
<evidence type="ECO:0000256" key="5">
    <source>
        <dbReference type="ARBA" id="ARBA00022792"/>
    </source>
</evidence>
<feature type="region of interest" description="Disordered" evidence="10">
    <location>
        <begin position="152"/>
        <end position="187"/>
    </location>
</feature>
<organism evidence="11 12">
    <name type="scientific">Podospora aff. communis PSN243</name>
    <dbReference type="NCBI Taxonomy" id="3040156"/>
    <lineage>
        <taxon>Eukaryota</taxon>
        <taxon>Fungi</taxon>
        <taxon>Dikarya</taxon>
        <taxon>Ascomycota</taxon>
        <taxon>Pezizomycotina</taxon>
        <taxon>Sordariomycetes</taxon>
        <taxon>Sordariomycetidae</taxon>
        <taxon>Sordariales</taxon>
        <taxon>Podosporaceae</taxon>
        <taxon>Podospora</taxon>
    </lineage>
</organism>
<gene>
    <name evidence="11" type="ORF">QBC34DRAFT_411475</name>
</gene>
<evidence type="ECO:0000256" key="7">
    <source>
        <dbReference type="ARBA" id="ARBA00023128"/>
    </source>
</evidence>
<evidence type="ECO:0000313" key="11">
    <source>
        <dbReference type="EMBL" id="KAK4446573.1"/>
    </source>
</evidence>
<dbReference type="PIRSF" id="PIRSF007871">
    <property type="entry name" value="Cox20"/>
    <property type="match status" value="1"/>
</dbReference>
<dbReference type="AlphaFoldDB" id="A0AAV9GDQ8"/>
<dbReference type="InterPro" id="IPR022533">
    <property type="entry name" value="Cox20"/>
</dbReference>
<keyword evidence="5 9" id="KW-0999">Mitochondrion inner membrane</keyword>
<sequence length="187" mass="20468">MSQQPPSSGLARSWLSTAQPPPPSASPPSDTPPTTPTPSTPSATPSPAPNPPQQLGPSSVSEVVTNIKPSDFLKVHQAPCSQQGFTYGIGIGAFIGLGRWVMGLPAARAAHWAVGTGAVGAIAQYEYCQYKRRLEREKMLRMVEVYTTRQAKEKAEAEEKRARERREKEEREQEAAAARGKSWWKVW</sequence>
<dbReference type="Proteomes" id="UP001321760">
    <property type="component" value="Unassembled WGS sequence"/>
</dbReference>
<comment type="subcellular location">
    <subcellularLocation>
        <location evidence="1 9">Mitochondrion inner membrane</location>
    </subcellularLocation>
</comment>
<protein>
    <recommendedName>
        <fullName evidence="3 9">Cytochrome c oxidase assembly protein COX20, mitochondrial</fullName>
    </recommendedName>
</protein>
<keyword evidence="7 9" id="KW-0496">Mitochondrion</keyword>
<keyword evidence="12" id="KW-1185">Reference proteome</keyword>
<evidence type="ECO:0000256" key="10">
    <source>
        <dbReference type="SAM" id="MobiDB-lite"/>
    </source>
</evidence>